<name>A0AAU9VE68_EUPED</name>
<organism evidence="1 2">
    <name type="scientific">Euphydryas editha</name>
    <name type="common">Edith's checkerspot</name>
    <dbReference type="NCBI Taxonomy" id="104508"/>
    <lineage>
        <taxon>Eukaryota</taxon>
        <taxon>Metazoa</taxon>
        <taxon>Ecdysozoa</taxon>
        <taxon>Arthropoda</taxon>
        <taxon>Hexapoda</taxon>
        <taxon>Insecta</taxon>
        <taxon>Pterygota</taxon>
        <taxon>Neoptera</taxon>
        <taxon>Endopterygota</taxon>
        <taxon>Lepidoptera</taxon>
        <taxon>Glossata</taxon>
        <taxon>Ditrysia</taxon>
        <taxon>Papilionoidea</taxon>
        <taxon>Nymphalidae</taxon>
        <taxon>Nymphalinae</taxon>
        <taxon>Euphydryas</taxon>
    </lineage>
</organism>
<evidence type="ECO:0000313" key="1">
    <source>
        <dbReference type="EMBL" id="CAH2108559.1"/>
    </source>
</evidence>
<gene>
    <name evidence="1" type="ORF">EEDITHA_LOCUS22483</name>
</gene>
<protein>
    <recommendedName>
        <fullName evidence="3">Reverse transcriptase</fullName>
    </recommendedName>
</protein>
<dbReference type="PANTHER" id="PTHR19446">
    <property type="entry name" value="REVERSE TRANSCRIPTASES"/>
    <property type="match status" value="1"/>
</dbReference>
<dbReference type="AlphaFoldDB" id="A0AAU9VE68"/>
<reference evidence="1" key="1">
    <citation type="submission" date="2022-03" db="EMBL/GenBank/DDBJ databases">
        <authorList>
            <person name="Tunstrom K."/>
        </authorList>
    </citation>
    <scope>NUCLEOTIDE SEQUENCE</scope>
</reference>
<evidence type="ECO:0008006" key="3">
    <source>
        <dbReference type="Google" id="ProtNLM"/>
    </source>
</evidence>
<accession>A0AAU9VE68</accession>
<evidence type="ECO:0000313" key="2">
    <source>
        <dbReference type="Proteomes" id="UP001153954"/>
    </source>
</evidence>
<sequence>MRSPVGGMRSPVGGMRCAALPAAWLYTSVKQPVSSLAENPRPELIRHYSENIPDISLHEISIALGQLKNNKAPGEDGNISELLKAVRTPILEVLQRLFNVVLLEGVTPEAWNRSIVVLLFKKDDNTALKNYRSISLLSHVYMVFSRVITNRLMGKFDDCQPPEQAMDMDGRLEECRRKPSIGRQFYGKQAKESEYSGVNINSDVSSYFDELGQESNTDHV</sequence>
<keyword evidence="2" id="KW-1185">Reference proteome</keyword>
<proteinExistence type="predicted"/>
<comment type="caution">
    <text evidence="1">The sequence shown here is derived from an EMBL/GenBank/DDBJ whole genome shotgun (WGS) entry which is preliminary data.</text>
</comment>
<dbReference type="EMBL" id="CAKOGL010000031">
    <property type="protein sequence ID" value="CAH2108559.1"/>
    <property type="molecule type" value="Genomic_DNA"/>
</dbReference>
<dbReference type="Proteomes" id="UP001153954">
    <property type="component" value="Unassembled WGS sequence"/>
</dbReference>